<gene>
    <name evidence="3" type="ORF">SAMN04487947_3376</name>
</gene>
<reference evidence="4" key="1">
    <citation type="submission" date="2016-10" db="EMBL/GenBank/DDBJ databases">
        <authorList>
            <person name="Varghese N."/>
            <person name="Submissions S."/>
        </authorList>
    </citation>
    <scope>NUCLEOTIDE SEQUENCE [LARGE SCALE GENOMIC DNA]</scope>
    <source>
        <strain evidence="4">CGMCC 1.7736</strain>
    </source>
</reference>
<keyword evidence="4" id="KW-1185">Reference proteome</keyword>
<feature type="domain" description="Microcystin LR degradation protein MlrC N-terminal" evidence="2">
    <location>
        <begin position="2"/>
        <end position="288"/>
    </location>
</feature>
<dbReference type="Proteomes" id="UP000198531">
    <property type="component" value="Unassembled WGS sequence"/>
</dbReference>
<sequence length="477" mass="50284">MRVAVGAMSHETNTFADGTTGIESFATATGTDLPDADGVGRSLGGIVETLADADAEILPTAGASALPGPTVEREAFEWVRAEFRARLDGETVDGVCLDLHGSMSVEGEPDPEGALLASVREAVGPEVPVTAALDMHATVTERMVAHLDGVAGYRTAPHTDVEETGARAADLLLASLSGEASLALGWEPFPMLLAGERSESEAEPMRTLLERLREADETDGVYDANYFLGFPWADSPHAGCHALVTGDASASATVEETATDLAAAFWRRRDEFDFTTEAHDPAAALDEAAAADARPVVVADTGDIPGAGAGENATNLLAMLLERSDLGRPVVAVVADADSHATCRAAERGTAVSLSLGRAYPEGTPLDVSGTVLAHHDTDDARTALVSLDEGVDVVVADRRTNVHRDPAFLRRLGVDPSARRVVALKSGYLSPAWKDLAAKRLFALTRGETDQRLASLPYERVPRPCYPLDEDVTWSP</sequence>
<dbReference type="InterPro" id="IPR009197">
    <property type="entry name" value="MlrC"/>
</dbReference>
<dbReference type="STRING" id="553469.SAMN04487947_3376"/>
<dbReference type="InterPro" id="IPR015995">
    <property type="entry name" value="MlrC_N"/>
</dbReference>
<evidence type="ECO:0000259" key="2">
    <source>
        <dbReference type="Pfam" id="PF07364"/>
    </source>
</evidence>
<proteinExistence type="predicted"/>
<dbReference type="PIRSF" id="PIRSF012702">
    <property type="entry name" value="UCP012702"/>
    <property type="match status" value="1"/>
</dbReference>
<evidence type="ECO:0000313" key="3">
    <source>
        <dbReference type="EMBL" id="SFR67004.1"/>
    </source>
</evidence>
<name>A0A1I6IK11_9EURY</name>
<dbReference type="InterPro" id="IPR010799">
    <property type="entry name" value="MlrC_C"/>
</dbReference>
<feature type="domain" description="Microcystin LR degradation protein MlrC C-terminal" evidence="1">
    <location>
        <begin position="298"/>
        <end position="461"/>
    </location>
</feature>
<dbReference type="AlphaFoldDB" id="A0A1I6IK11"/>
<protein>
    <submittedName>
        <fullName evidence="3">Microcystin degradation protein MlrC, contains DUF1485 domain</fullName>
    </submittedName>
</protein>
<dbReference type="EMBL" id="FOYT01000003">
    <property type="protein sequence ID" value="SFR67004.1"/>
    <property type="molecule type" value="Genomic_DNA"/>
</dbReference>
<dbReference type="OrthoDB" id="318305at2157"/>
<evidence type="ECO:0000313" key="4">
    <source>
        <dbReference type="Proteomes" id="UP000198531"/>
    </source>
</evidence>
<organism evidence="3 4">
    <name type="scientific">Halogeometricum rufum</name>
    <dbReference type="NCBI Taxonomy" id="553469"/>
    <lineage>
        <taxon>Archaea</taxon>
        <taxon>Methanobacteriati</taxon>
        <taxon>Methanobacteriota</taxon>
        <taxon>Stenosarchaea group</taxon>
        <taxon>Halobacteria</taxon>
        <taxon>Halobacteriales</taxon>
        <taxon>Haloferacaceae</taxon>
        <taxon>Halogeometricum</taxon>
    </lineage>
</organism>
<dbReference type="Pfam" id="PF07364">
    <property type="entry name" value="DUF1485"/>
    <property type="match status" value="1"/>
</dbReference>
<dbReference type="Pfam" id="PF07171">
    <property type="entry name" value="MlrC_C"/>
    <property type="match status" value="1"/>
</dbReference>
<dbReference type="RefSeq" id="WP_089809763.1">
    <property type="nucleotide sequence ID" value="NZ_FOYT01000003.1"/>
</dbReference>
<evidence type="ECO:0000259" key="1">
    <source>
        <dbReference type="Pfam" id="PF07171"/>
    </source>
</evidence>
<accession>A0A1I6IK11</accession>